<comment type="caution">
    <text evidence="2">The sequence shown here is derived from an EMBL/GenBank/DDBJ whole genome shotgun (WGS) entry which is preliminary data.</text>
</comment>
<evidence type="ECO:0000313" key="2">
    <source>
        <dbReference type="EMBL" id="GLV54163.1"/>
    </source>
</evidence>
<protein>
    <submittedName>
        <fullName evidence="2">Uncharacterized protein</fullName>
    </submittedName>
</protein>
<evidence type="ECO:0000313" key="3">
    <source>
        <dbReference type="Proteomes" id="UP001344906"/>
    </source>
</evidence>
<feature type="transmembrane region" description="Helical" evidence="1">
    <location>
        <begin position="96"/>
        <end position="112"/>
    </location>
</feature>
<feature type="transmembrane region" description="Helical" evidence="1">
    <location>
        <begin position="20"/>
        <end position="47"/>
    </location>
</feature>
<keyword evidence="3" id="KW-1185">Reference proteome</keyword>
<gene>
    <name evidence="2" type="ORF">KDH_10120</name>
</gene>
<keyword evidence="1" id="KW-1133">Transmembrane helix</keyword>
<dbReference type="Proteomes" id="UP001344906">
    <property type="component" value="Unassembled WGS sequence"/>
</dbReference>
<reference evidence="2 3" key="1">
    <citation type="submission" date="2023-02" db="EMBL/GenBank/DDBJ databases">
        <title>Dictyobacter halimunensis sp. nov., a new member of the class Ktedonobacteria from forest soil in a geothermal area.</title>
        <authorList>
            <person name="Rachmania M.K."/>
            <person name="Ningsih F."/>
            <person name="Sakai Y."/>
            <person name="Yabe S."/>
            <person name="Yokota A."/>
            <person name="Sjamsuridzal W."/>
        </authorList>
    </citation>
    <scope>NUCLEOTIDE SEQUENCE [LARGE SCALE GENOMIC DNA]</scope>
    <source>
        <strain evidence="2 3">S3.2.2.5</strain>
    </source>
</reference>
<sequence length="147" mass="16756">MSQLELRRSEQRKKRLPWRLLPIGIVILTVLTALVHFILGLGTFWVASHGPAPVGSTPQGLVTIATLFLLNCIGYLALLVAFYLPWLKQVRPSIRWLLIGYTTLTIVVWYFVEFRHADMFDYSDKLIEVLLIALLLLDGSRARRLPA</sequence>
<feature type="transmembrane region" description="Helical" evidence="1">
    <location>
        <begin position="59"/>
        <end position="84"/>
    </location>
</feature>
<organism evidence="2 3">
    <name type="scientific">Dictyobacter halimunensis</name>
    <dbReference type="NCBI Taxonomy" id="3026934"/>
    <lineage>
        <taxon>Bacteria</taxon>
        <taxon>Bacillati</taxon>
        <taxon>Chloroflexota</taxon>
        <taxon>Ktedonobacteria</taxon>
        <taxon>Ktedonobacterales</taxon>
        <taxon>Dictyobacteraceae</taxon>
        <taxon>Dictyobacter</taxon>
    </lineage>
</organism>
<evidence type="ECO:0000256" key="1">
    <source>
        <dbReference type="SAM" id="Phobius"/>
    </source>
</evidence>
<name>A0ABQ6FNQ5_9CHLR</name>
<keyword evidence="1" id="KW-0812">Transmembrane</keyword>
<accession>A0ABQ6FNQ5</accession>
<dbReference type="RefSeq" id="WP_338247872.1">
    <property type="nucleotide sequence ID" value="NZ_BSRI01000001.1"/>
</dbReference>
<keyword evidence="1" id="KW-0472">Membrane</keyword>
<dbReference type="EMBL" id="BSRI01000001">
    <property type="protein sequence ID" value="GLV54163.1"/>
    <property type="molecule type" value="Genomic_DNA"/>
</dbReference>
<proteinExistence type="predicted"/>